<feature type="compositionally biased region" description="Polar residues" evidence="1">
    <location>
        <begin position="66"/>
        <end position="88"/>
    </location>
</feature>
<feature type="domain" description="Rab-GAP TBC" evidence="2">
    <location>
        <begin position="151"/>
        <end position="392"/>
    </location>
</feature>
<dbReference type="Gene3D" id="1.10.8.270">
    <property type="entry name" value="putative rabgap domain of human tbc1 domain family member 14 like domains"/>
    <property type="match status" value="1"/>
</dbReference>
<feature type="region of interest" description="Disordered" evidence="1">
    <location>
        <begin position="1"/>
        <end position="21"/>
    </location>
</feature>
<evidence type="ECO:0000313" key="3">
    <source>
        <dbReference type="EMBL" id="KAK9769815.1"/>
    </source>
</evidence>
<feature type="compositionally biased region" description="Polar residues" evidence="1">
    <location>
        <begin position="235"/>
        <end position="246"/>
    </location>
</feature>
<dbReference type="PANTHER" id="PTHR22957">
    <property type="entry name" value="TBC1 DOMAIN FAMILY MEMBER GTPASE-ACTIVATING PROTEIN"/>
    <property type="match status" value="1"/>
</dbReference>
<feature type="region of interest" description="Disordered" evidence="1">
    <location>
        <begin position="233"/>
        <end position="265"/>
    </location>
</feature>
<dbReference type="Pfam" id="PF00566">
    <property type="entry name" value="RabGAP-TBC"/>
    <property type="match status" value="1"/>
</dbReference>
<evidence type="ECO:0000313" key="4">
    <source>
        <dbReference type="Proteomes" id="UP001465668"/>
    </source>
</evidence>
<reference evidence="3 4" key="1">
    <citation type="submission" date="2024-02" db="EMBL/GenBank/DDBJ databases">
        <title>First draft genome assembly of two strains of Seiridium cardinale.</title>
        <authorList>
            <person name="Emiliani G."/>
            <person name="Scali E."/>
        </authorList>
    </citation>
    <scope>NUCLEOTIDE SEQUENCE [LARGE SCALE GENOMIC DNA]</scope>
    <source>
        <strain evidence="3 4">BM-138-000479</strain>
    </source>
</reference>
<dbReference type="SMART" id="SM00164">
    <property type="entry name" value="TBC"/>
    <property type="match status" value="1"/>
</dbReference>
<dbReference type="PROSITE" id="PS50086">
    <property type="entry name" value="TBC_RABGAP"/>
    <property type="match status" value="1"/>
</dbReference>
<dbReference type="InterPro" id="IPR035969">
    <property type="entry name" value="Rab-GAP_TBC_sf"/>
</dbReference>
<evidence type="ECO:0000256" key="1">
    <source>
        <dbReference type="SAM" id="MobiDB-lite"/>
    </source>
</evidence>
<organism evidence="3 4">
    <name type="scientific">Seiridium cardinale</name>
    <dbReference type="NCBI Taxonomy" id="138064"/>
    <lineage>
        <taxon>Eukaryota</taxon>
        <taxon>Fungi</taxon>
        <taxon>Dikarya</taxon>
        <taxon>Ascomycota</taxon>
        <taxon>Pezizomycotina</taxon>
        <taxon>Sordariomycetes</taxon>
        <taxon>Xylariomycetidae</taxon>
        <taxon>Amphisphaeriales</taxon>
        <taxon>Sporocadaceae</taxon>
        <taxon>Seiridium</taxon>
    </lineage>
</organism>
<proteinExistence type="predicted"/>
<dbReference type="Gene3D" id="1.10.472.80">
    <property type="entry name" value="Ypt/Rab-GAP domain of gyp1p, domain 3"/>
    <property type="match status" value="1"/>
</dbReference>
<dbReference type="EMBL" id="JARVKM010000110">
    <property type="protein sequence ID" value="KAK9769815.1"/>
    <property type="molecule type" value="Genomic_DNA"/>
</dbReference>
<dbReference type="InterPro" id="IPR000195">
    <property type="entry name" value="Rab-GAP-TBC_dom"/>
</dbReference>
<evidence type="ECO:0000259" key="2">
    <source>
        <dbReference type="PROSITE" id="PS50086"/>
    </source>
</evidence>
<sequence>MPSPTLAPSLMTELHAPPSPRTHRQLRKLQSAHNLGAAARLSAAPPSGLITQQRFRELQARDVSPTRRTVSNRSPQRTRANSDAPSPVNLISNAGSIYGRQRLAMNRTSAAADAVSLERLIRDGPPDSDMPAALESARLKVLDQGIKSDGDGMSSVRIYVWLIFLNAPVLETDAYLALIHRGASPAYAKIRNDTFRTLTTDPLFRRRVSEASLIRLLNAIAWKLHDVKEEKRPSSSRQSLSYTDSNSSRPSTSHTATSSPAAKNRARALTLTTEGDSDHGAAEPGTYVQGMNVLAAPFLYAARSEVEAFVAFHRLLTKEVPGYIRGAMTGVHHGLELVDKVLAIVDVKLHLHLVNKGLSAKIYAFPSVLTLCACTPPLPEVLRLWDFLFAYGPHLNIVCIVAQLVMMRADLLKSPSPNKLLRSFPALNAEDIKKTALALVNRLPDDVYDEIVKHAL</sequence>
<comment type="caution">
    <text evidence="3">The sequence shown here is derived from an EMBL/GenBank/DDBJ whole genome shotgun (WGS) entry which is preliminary data.</text>
</comment>
<dbReference type="Proteomes" id="UP001465668">
    <property type="component" value="Unassembled WGS sequence"/>
</dbReference>
<feature type="region of interest" description="Disordered" evidence="1">
    <location>
        <begin position="58"/>
        <end position="88"/>
    </location>
</feature>
<dbReference type="PANTHER" id="PTHR22957:SF263">
    <property type="entry name" value="MITOTIC CHECK POINT PROTEIN BUB2"/>
    <property type="match status" value="1"/>
</dbReference>
<accession>A0ABR2X7P9</accession>
<protein>
    <submittedName>
        <fullName evidence="3">TBC domain-containing protein</fullName>
    </submittedName>
</protein>
<name>A0ABR2X7P9_9PEZI</name>
<keyword evidence="4" id="KW-1185">Reference proteome</keyword>
<gene>
    <name evidence="3" type="ORF">SCAR479_13533</name>
</gene>
<dbReference type="SUPFAM" id="SSF47923">
    <property type="entry name" value="Ypt/Rab-GAP domain of gyp1p"/>
    <property type="match status" value="2"/>
</dbReference>
<feature type="compositionally biased region" description="Low complexity" evidence="1">
    <location>
        <begin position="247"/>
        <end position="262"/>
    </location>
</feature>